<feature type="region of interest" description="Disordered" evidence="1">
    <location>
        <begin position="142"/>
        <end position="188"/>
    </location>
</feature>
<sequence length="188" mass="20995">MKIQGNLINNYSYRKSDKSKKPLKSEENKIISEGESTKEDEKAEAARIKKEELAAAAEELKKAAEEAKEQADAKGKEARRFGAVLEIFRRISRGDKVSPKDESALMEYDMKLYLSAKNAAQLAASKKTKKYKKSLIEELEKADKEKELKKAEDTEKDKTSGEDSKVEGTEKSNSGTKERLGVSIDVSV</sequence>
<keyword evidence="3" id="KW-1185">Reference proteome</keyword>
<comment type="caution">
    <text evidence="2">The sequence shown here is derived from an EMBL/GenBank/DDBJ whole genome shotgun (WGS) entry which is preliminary data.</text>
</comment>
<organism evidence="2 3">
    <name type="scientific">Catonella massiliensis</name>
    <dbReference type="NCBI Taxonomy" id="2799636"/>
    <lineage>
        <taxon>Bacteria</taxon>
        <taxon>Bacillati</taxon>
        <taxon>Bacillota</taxon>
        <taxon>Clostridia</taxon>
        <taxon>Lachnospirales</taxon>
        <taxon>Lachnospiraceae</taxon>
        <taxon>Catonella</taxon>
    </lineage>
</organism>
<dbReference type="EMBL" id="JAEPRJ010000001">
    <property type="protein sequence ID" value="MBK5898147.1"/>
    <property type="molecule type" value="Genomic_DNA"/>
</dbReference>
<dbReference type="RefSeq" id="WP_208429582.1">
    <property type="nucleotide sequence ID" value="NZ_JAEPRJ010000001.1"/>
</dbReference>
<feature type="region of interest" description="Disordered" evidence="1">
    <location>
        <begin position="1"/>
        <end position="45"/>
    </location>
</feature>
<proteinExistence type="predicted"/>
<evidence type="ECO:0000313" key="2">
    <source>
        <dbReference type="EMBL" id="MBK5898147.1"/>
    </source>
</evidence>
<feature type="compositionally biased region" description="Basic and acidic residues" evidence="1">
    <location>
        <begin position="14"/>
        <end position="45"/>
    </location>
</feature>
<name>A0ABS1J1Z3_9FIRM</name>
<protein>
    <submittedName>
        <fullName evidence="2">Uncharacterized protein</fullName>
    </submittedName>
</protein>
<dbReference type="Proteomes" id="UP000604730">
    <property type="component" value="Unassembled WGS sequence"/>
</dbReference>
<reference evidence="2 3" key="1">
    <citation type="submission" date="2021-01" db="EMBL/GenBank/DDBJ databases">
        <title>Isolation and description of Catonella massiliensis sp. nov., a novel Catonella species, isolated from a stable periodontitis subject.</title>
        <authorList>
            <person name="Antezack A."/>
            <person name="Boxberger M."/>
            <person name="La Scola B."/>
            <person name="Monnet-Corti V."/>
        </authorList>
    </citation>
    <scope>NUCLEOTIDE SEQUENCE [LARGE SCALE GENOMIC DNA]</scope>
    <source>
        <strain evidence="2 3">Marseille-Q4567</strain>
    </source>
</reference>
<accession>A0ABS1J1Z3</accession>
<gene>
    <name evidence="2" type="ORF">JJN12_10225</name>
</gene>
<evidence type="ECO:0000256" key="1">
    <source>
        <dbReference type="SAM" id="MobiDB-lite"/>
    </source>
</evidence>
<evidence type="ECO:0000313" key="3">
    <source>
        <dbReference type="Proteomes" id="UP000604730"/>
    </source>
</evidence>
<feature type="compositionally biased region" description="Polar residues" evidence="1">
    <location>
        <begin position="1"/>
        <end position="13"/>
    </location>
</feature>
<feature type="compositionally biased region" description="Basic and acidic residues" evidence="1">
    <location>
        <begin position="142"/>
        <end position="180"/>
    </location>
</feature>